<dbReference type="Proteomes" id="UP000823388">
    <property type="component" value="Chromosome 9K"/>
</dbReference>
<name>A0A8T0N6X0_PANVG</name>
<comment type="caution">
    <text evidence="1">The sequence shown here is derived from an EMBL/GenBank/DDBJ whole genome shotgun (WGS) entry which is preliminary data.</text>
</comment>
<organism evidence="1 2">
    <name type="scientific">Panicum virgatum</name>
    <name type="common">Blackwell switchgrass</name>
    <dbReference type="NCBI Taxonomy" id="38727"/>
    <lineage>
        <taxon>Eukaryota</taxon>
        <taxon>Viridiplantae</taxon>
        <taxon>Streptophyta</taxon>
        <taxon>Embryophyta</taxon>
        <taxon>Tracheophyta</taxon>
        <taxon>Spermatophyta</taxon>
        <taxon>Magnoliopsida</taxon>
        <taxon>Liliopsida</taxon>
        <taxon>Poales</taxon>
        <taxon>Poaceae</taxon>
        <taxon>PACMAD clade</taxon>
        <taxon>Panicoideae</taxon>
        <taxon>Panicodae</taxon>
        <taxon>Paniceae</taxon>
        <taxon>Panicinae</taxon>
        <taxon>Panicum</taxon>
        <taxon>Panicum sect. Hiantes</taxon>
    </lineage>
</organism>
<keyword evidence="2" id="KW-1185">Reference proteome</keyword>
<reference evidence="1" key="1">
    <citation type="submission" date="2020-05" db="EMBL/GenBank/DDBJ databases">
        <title>WGS assembly of Panicum virgatum.</title>
        <authorList>
            <person name="Lovell J.T."/>
            <person name="Jenkins J."/>
            <person name="Shu S."/>
            <person name="Juenger T.E."/>
            <person name="Schmutz J."/>
        </authorList>
    </citation>
    <scope>NUCLEOTIDE SEQUENCE</scope>
    <source>
        <strain evidence="1">AP13</strain>
    </source>
</reference>
<gene>
    <name evidence="1" type="ORF">PVAP13_9KG014140</name>
</gene>
<dbReference type="AlphaFoldDB" id="A0A8T0N6X0"/>
<protein>
    <submittedName>
        <fullName evidence="1">Uncharacterized protein</fullName>
    </submittedName>
</protein>
<sequence length="155" mass="17975">MGVTFFCLCILKFPYKLSRQPIRWIALSRLYDVHGTLNVTPDVEHLLWLMEHHFGTRGLFPDHASLAPLKSCGTLFKDLHHLFKVKIFWAQYYAICLVIATDITGTDWRTGVKDNNLLRETYYYKVSGSEYEVLHNTPTQRRLTSAQIDALQLSI</sequence>
<evidence type="ECO:0000313" key="2">
    <source>
        <dbReference type="Proteomes" id="UP000823388"/>
    </source>
</evidence>
<accession>A0A8T0N6X0</accession>
<evidence type="ECO:0000313" key="1">
    <source>
        <dbReference type="EMBL" id="KAG2544598.1"/>
    </source>
</evidence>
<proteinExistence type="predicted"/>
<dbReference type="EMBL" id="CM029053">
    <property type="protein sequence ID" value="KAG2544598.1"/>
    <property type="molecule type" value="Genomic_DNA"/>
</dbReference>